<dbReference type="SFLD" id="SFLDG00358">
    <property type="entry name" value="Main_(cytGST)"/>
    <property type="match status" value="1"/>
</dbReference>
<dbReference type="InterPro" id="IPR004046">
    <property type="entry name" value="GST_C"/>
</dbReference>
<evidence type="ECO:0000313" key="5">
    <source>
        <dbReference type="Proteomes" id="UP001273505"/>
    </source>
</evidence>
<evidence type="ECO:0000313" key="4">
    <source>
        <dbReference type="EMBL" id="MDX6848137.1"/>
    </source>
</evidence>
<reference evidence="4 5" key="1">
    <citation type="submission" date="2023-11" db="EMBL/GenBank/DDBJ databases">
        <title>Gilvimarinus fulvus sp. nov., isolated from the surface of Kelp.</title>
        <authorList>
            <person name="Sun Y.Y."/>
            <person name="Gong Y."/>
            <person name="Du Z.J."/>
        </authorList>
    </citation>
    <scope>NUCLEOTIDE SEQUENCE [LARGE SCALE GENOMIC DNA]</scope>
    <source>
        <strain evidence="4 5">SDUM040013</strain>
    </source>
</reference>
<evidence type="ECO:0000259" key="2">
    <source>
        <dbReference type="PROSITE" id="PS50404"/>
    </source>
</evidence>
<dbReference type="Gene3D" id="3.40.30.10">
    <property type="entry name" value="Glutaredoxin"/>
    <property type="match status" value="1"/>
</dbReference>
<organism evidence="4 5">
    <name type="scientific">Gilvimarinus gilvus</name>
    <dbReference type="NCBI Taxonomy" id="3058038"/>
    <lineage>
        <taxon>Bacteria</taxon>
        <taxon>Pseudomonadati</taxon>
        <taxon>Pseudomonadota</taxon>
        <taxon>Gammaproteobacteria</taxon>
        <taxon>Cellvibrionales</taxon>
        <taxon>Cellvibrionaceae</taxon>
        <taxon>Gilvimarinus</taxon>
    </lineage>
</organism>
<dbReference type="PANTHER" id="PTHR44051:SF8">
    <property type="entry name" value="GLUTATHIONE S-TRANSFERASE GSTA"/>
    <property type="match status" value="1"/>
</dbReference>
<dbReference type="Proteomes" id="UP001273505">
    <property type="component" value="Unassembled WGS sequence"/>
</dbReference>
<comment type="caution">
    <text evidence="4">The sequence shown here is derived from an EMBL/GenBank/DDBJ whole genome shotgun (WGS) entry which is preliminary data.</text>
</comment>
<dbReference type="Gene3D" id="1.20.1050.10">
    <property type="match status" value="1"/>
</dbReference>
<dbReference type="InterPro" id="IPR036249">
    <property type="entry name" value="Thioredoxin-like_sf"/>
</dbReference>
<dbReference type="InterPro" id="IPR004045">
    <property type="entry name" value="Glutathione_S-Trfase_N"/>
</dbReference>
<evidence type="ECO:0000259" key="3">
    <source>
        <dbReference type="PROSITE" id="PS50405"/>
    </source>
</evidence>
<keyword evidence="5" id="KW-1185">Reference proteome</keyword>
<dbReference type="PROSITE" id="PS50404">
    <property type="entry name" value="GST_NTER"/>
    <property type="match status" value="1"/>
</dbReference>
<dbReference type="RefSeq" id="WP_302723160.1">
    <property type="nucleotide sequence ID" value="NZ_JAULRU010000583.1"/>
</dbReference>
<sequence length="224" mass="25137">MHLHQVMQRWPAQHPSLIQLYSKNTPNGIKVALALEEMHLSYEAHAIDLQAGDQHSDAFHIINPNGRIPALIDPDGPDGHIISLMESGAILRYLADKTGEFIPFDRAGKSACDQWLFFQSAHIAPCCHLYSRCQHLDPASDMLTDLLAEIKRGLSVLDQHLSRHTYMLGESYSIADMAIAPWVAHLATGQEYAPCKTQDFSALERWRRTVSQRPAFSRASRVCP</sequence>
<feature type="domain" description="GST C-terminal" evidence="3">
    <location>
        <begin position="105"/>
        <end position="224"/>
    </location>
</feature>
<dbReference type="Pfam" id="PF02798">
    <property type="entry name" value="GST_N"/>
    <property type="match status" value="1"/>
</dbReference>
<feature type="domain" description="GST N-terminal" evidence="2">
    <location>
        <begin position="15"/>
        <end position="102"/>
    </location>
</feature>
<dbReference type="Pfam" id="PF00043">
    <property type="entry name" value="GST_C"/>
    <property type="match status" value="1"/>
</dbReference>
<accession>A0ABU4RTD4</accession>
<dbReference type="SUPFAM" id="SSF47616">
    <property type="entry name" value="GST C-terminal domain-like"/>
    <property type="match status" value="1"/>
</dbReference>
<dbReference type="SFLD" id="SFLDG01151">
    <property type="entry name" value="Main.2:_Nu-like"/>
    <property type="match status" value="1"/>
</dbReference>
<proteinExistence type="inferred from homology"/>
<dbReference type="InterPro" id="IPR036282">
    <property type="entry name" value="Glutathione-S-Trfase_C_sf"/>
</dbReference>
<name>A0ABU4RTD4_9GAMM</name>
<dbReference type="PROSITE" id="PS50405">
    <property type="entry name" value="GST_CTER"/>
    <property type="match status" value="1"/>
</dbReference>
<dbReference type="PANTHER" id="PTHR44051">
    <property type="entry name" value="GLUTATHIONE S-TRANSFERASE-RELATED"/>
    <property type="match status" value="1"/>
</dbReference>
<evidence type="ECO:0000256" key="1">
    <source>
        <dbReference type="RuleBase" id="RU003494"/>
    </source>
</evidence>
<dbReference type="SUPFAM" id="SSF52833">
    <property type="entry name" value="Thioredoxin-like"/>
    <property type="match status" value="1"/>
</dbReference>
<gene>
    <name evidence="4" type="ORF">SCD92_02120</name>
</gene>
<dbReference type="InterPro" id="IPR010987">
    <property type="entry name" value="Glutathione-S-Trfase_C-like"/>
</dbReference>
<dbReference type="CDD" id="cd03048">
    <property type="entry name" value="GST_N_Ure2p_like"/>
    <property type="match status" value="1"/>
</dbReference>
<comment type="similarity">
    <text evidence="1">Belongs to the GST superfamily.</text>
</comment>
<dbReference type="InterPro" id="IPR040079">
    <property type="entry name" value="Glutathione_S-Trfase"/>
</dbReference>
<protein>
    <submittedName>
        <fullName evidence="4">Glutathione S-transferase N-terminal domain-containing protein</fullName>
    </submittedName>
</protein>
<dbReference type="EMBL" id="JAXAFO010000002">
    <property type="protein sequence ID" value="MDX6848137.1"/>
    <property type="molecule type" value="Genomic_DNA"/>
</dbReference>
<dbReference type="SFLD" id="SFLDS00019">
    <property type="entry name" value="Glutathione_Transferase_(cytos"/>
    <property type="match status" value="1"/>
</dbReference>